<dbReference type="GO" id="GO:0005737">
    <property type="term" value="C:cytoplasm"/>
    <property type="evidence" value="ECO:0007669"/>
    <property type="project" value="TreeGrafter"/>
</dbReference>
<evidence type="ECO:0000256" key="2">
    <source>
        <dbReference type="ARBA" id="ARBA00008423"/>
    </source>
</evidence>
<dbReference type="CTD" id="4665"/>
<gene>
    <name evidence="14" type="primary">LOC108667845</name>
</gene>
<feature type="compositionally biased region" description="Acidic residues" evidence="11">
    <location>
        <begin position="329"/>
        <end position="343"/>
    </location>
</feature>
<evidence type="ECO:0000256" key="10">
    <source>
        <dbReference type="SAM" id="Coils"/>
    </source>
</evidence>
<evidence type="ECO:0000256" key="3">
    <source>
        <dbReference type="ARBA" id="ARBA00015071"/>
    </source>
</evidence>
<evidence type="ECO:0000313" key="14">
    <source>
        <dbReference type="RefSeq" id="XP_018010426.1"/>
    </source>
</evidence>
<keyword evidence="4 9" id="KW-0479">Metal-binding</keyword>
<feature type="compositionally biased region" description="Polar residues" evidence="11">
    <location>
        <begin position="423"/>
        <end position="438"/>
    </location>
</feature>
<dbReference type="GO" id="GO:0008143">
    <property type="term" value="F:poly(A) binding"/>
    <property type="evidence" value="ECO:0007669"/>
    <property type="project" value="InterPro"/>
</dbReference>
<evidence type="ECO:0000256" key="7">
    <source>
        <dbReference type="ARBA" id="ARBA00022833"/>
    </source>
</evidence>
<evidence type="ECO:0000256" key="5">
    <source>
        <dbReference type="ARBA" id="ARBA00022737"/>
    </source>
</evidence>
<evidence type="ECO:0000256" key="4">
    <source>
        <dbReference type="ARBA" id="ARBA00022723"/>
    </source>
</evidence>
<feature type="compositionally biased region" description="Polar residues" evidence="11">
    <location>
        <begin position="589"/>
        <end position="607"/>
    </location>
</feature>
<feature type="compositionally biased region" description="Basic and acidic residues" evidence="11">
    <location>
        <begin position="282"/>
        <end position="294"/>
    </location>
</feature>
<feature type="zinc finger region" description="C3H1-type" evidence="9">
    <location>
        <begin position="822"/>
        <end position="847"/>
    </location>
</feature>
<feature type="coiled-coil region" evidence="10">
    <location>
        <begin position="741"/>
        <end position="768"/>
    </location>
</feature>
<feature type="compositionally biased region" description="Basic and acidic residues" evidence="11">
    <location>
        <begin position="201"/>
        <end position="216"/>
    </location>
</feature>
<dbReference type="PANTHER" id="PTHR14738">
    <property type="entry name" value="ZINC FINGER CCCH DOMAIN-CONTAINING PROTEIN 14"/>
    <property type="match status" value="1"/>
</dbReference>
<dbReference type="Pfam" id="PF14608">
    <property type="entry name" value="zf-CCCH_2"/>
    <property type="match status" value="5"/>
</dbReference>
<evidence type="ECO:0000256" key="11">
    <source>
        <dbReference type="SAM" id="MobiDB-lite"/>
    </source>
</evidence>
<dbReference type="FunFam" id="4.10.1000.30:FF:000001">
    <property type="entry name" value="Zinc finger CCCH domain-containing protein 14"/>
    <property type="match status" value="1"/>
</dbReference>
<comment type="subcellular location">
    <subcellularLocation>
        <location evidence="1">Nucleus</location>
    </subcellularLocation>
</comment>
<evidence type="ECO:0000256" key="1">
    <source>
        <dbReference type="ARBA" id="ARBA00004123"/>
    </source>
</evidence>
<organism evidence="13 14">
    <name type="scientific">Hyalella azteca</name>
    <name type="common">Amphipod</name>
    <dbReference type="NCBI Taxonomy" id="294128"/>
    <lineage>
        <taxon>Eukaryota</taxon>
        <taxon>Metazoa</taxon>
        <taxon>Ecdysozoa</taxon>
        <taxon>Arthropoda</taxon>
        <taxon>Crustacea</taxon>
        <taxon>Multicrustacea</taxon>
        <taxon>Malacostraca</taxon>
        <taxon>Eumalacostraca</taxon>
        <taxon>Peracarida</taxon>
        <taxon>Amphipoda</taxon>
        <taxon>Senticaudata</taxon>
        <taxon>Talitrida</taxon>
        <taxon>Talitroidea</taxon>
        <taxon>Hyalellidae</taxon>
        <taxon>Hyalella</taxon>
    </lineage>
</organism>
<feature type="domain" description="C3H1-type" evidence="12">
    <location>
        <begin position="822"/>
        <end position="847"/>
    </location>
</feature>
<evidence type="ECO:0000256" key="9">
    <source>
        <dbReference type="PROSITE-ProRule" id="PRU00723"/>
    </source>
</evidence>
<dbReference type="Proteomes" id="UP000694843">
    <property type="component" value="Unplaced"/>
</dbReference>
<keyword evidence="7 9" id="KW-0862">Zinc</keyword>
<dbReference type="KEGG" id="hazt:108667845"/>
<evidence type="ECO:0000313" key="13">
    <source>
        <dbReference type="Proteomes" id="UP000694843"/>
    </source>
</evidence>
<feature type="compositionally biased region" description="Basic residues" evidence="11">
    <location>
        <begin position="394"/>
        <end position="410"/>
    </location>
</feature>
<evidence type="ECO:0000259" key="12">
    <source>
        <dbReference type="PROSITE" id="PS50103"/>
    </source>
</evidence>
<protein>
    <recommendedName>
        <fullName evidence="3">Zinc finger CCCH domain-containing protein 14</fullName>
    </recommendedName>
</protein>
<evidence type="ECO:0000256" key="6">
    <source>
        <dbReference type="ARBA" id="ARBA00022771"/>
    </source>
</evidence>
<dbReference type="GO" id="GO:0008270">
    <property type="term" value="F:zinc ion binding"/>
    <property type="evidence" value="ECO:0007669"/>
    <property type="project" value="UniProtKB-KW"/>
</dbReference>
<feature type="compositionally biased region" description="Basic and acidic residues" evidence="11">
    <location>
        <begin position="129"/>
        <end position="146"/>
    </location>
</feature>
<dbReference type="AlphaFoldDB" id="A0A8B7NA17"/>
<keyword evidence="6 9" id="KW-0863">Zinc-finger</keyword>
<dbReference type="GO" id="GO:0005634">
    <property type="term" value="C:nucleus"/>
    <property type="evidence" value="ECO:0007669"/>
    <property type="project" value="UniProtKB-SubCell"/>
</dbReference>
<dbReference type="OMA" id="FCEYYHP"/>
<name>A0A8B7NA17_HYAAZ</name>
<dbReference type="GeneID" id="108667845"/>
<feature type="region of interest" description="Disordered" evidence="11">
    <location>
        <begin position="684"/>
        <end position="707"/>
    </location>
</feature>
<feature type="region of interest" description="Disordered" evidence="11">
    <location>
        <begin position="87"/>
        <end position="642"/>
    </location>
</feature>
<dbReference type="PROSITE" id="PS50103">
    <property type="entry name" value="ZF_C3H1"/>
    <property type="match status" value="1"/>
</dbReference>
<feature type="compositionally biased region" description="Basic and acidic residues" evidence="11">
    <location>
        <begin position="155"/>
        <end position="185"/>
    </location>
</feature>
<keyword evidence="8" id="KW-0539">Nucleus</keyword>
<dbReference type="OrthoDB" id="5589010at2759"/>
<dbReference type="SMART" id="SM00356">
    <property type="entry name" value="ZnF_C3H1"/>
    <property type="match status" value="3"/>
</dbReference>
<reference evidence="14" key="1">
    <citation type="submission" date="2025-08" db="UniProtKB">
        <authorList>
            <consortium name="RefSeq"/>
        </authorList>
    </citation>
    <scope>IDENTIFICATION</scope>
    <source>
        <tissue evidence="14">Whole organism</tissue>
    </source>
</reference>
<dbReference type="InterPro" id="IPR040366">
    <property type="entry name" value="Nab2/ZC3H14"/>
</dbReference>
<keyword evidence="5" id="KW-0677">Repeat</keyword>
<dbReference type="GO" id="GO:0043488">
    <property type="term" value="P:regulation of mRNA stability"/>
    <property type="evidence" value="ECO:0007669"/>
    <property type="project" value="InterPro"/>
</dbReference>
<keyword evidence="13" id="KW-1185">Reference proteome</keyword>
<sequence length="1006" mass="109954">MDDINSHVSLKIRSAIKAKLVELGTYVDDELPDYIMVLVVNKKSKEQMDNDLSLFLGHNTEHFTSWLASVLERLESAGAITSSAAATSAVGEKVSAKPKEDQSVSSATQDSKKIGVKLKSSDNLNTITTKEREDRKKTEERKLEKKERKKKKKEKKDLEKKLKRAAKEAKRKNLEAQELAIKENKTSVPISEPEKVTSIIETRKCIEVKPSHEPAVKRKRSSSQGSEAESGSPGPKRSVVEAVGKNKTLTITKTIRNEHHKPSKDLELGAETDTRPPAAKTHVKEKVESGSEKKAAKHSHKAAKIVISSDDEDKSATVAEAAGNRGSSEEEVGDDTQEAEVDQSPESVAHDNEELTDDIVDLKTQETELEQELQDDEEHQQDQEAEHARSREAKKAHKSSRHPSSQHKQKPVSVLDRLGPPRSAQNSCSSPEPDQVSASDDHEGRHSADELSSKSSKRRVVNLLEESSFPPRHSSSDKRNSSSKAVAAPTPGKKLEARVRPMSVVEKSSRSTDLPSKPAVSSAVRRQRKEKSTNETDSETEDSSVSSSALQSKVEVTGRDRRAGSSRGSSTRAPNTSLILRAVADAHRSVTSAKRTSSQLDEPPQHKSSSRPAKKPMLEVFSRSYREREEGRLTSTTGSAPLKEAKIQKLSITVANPPRSALADGVADSTSDDDVRKPSALARLSRGTHPSSSIKRRLDSPGRVSSSRGGRYLVADVIDDEDDVRTRILPRPSLLVTNQIADTNMEEVEEYIEEVEEWEEEVESIGRAPSVDLTAAATHVVDPRMLPLDEIVKQQNLHSEAKYSTRCMYWPACRLGDKCQYQHPTVPCKMFPNCQFGDKCLYIHPNCKFDALCSRPDCPFTHASPRSLGVQIPAKSKLSLNTAVGRPSSAVTLKRCHFGLKCANPACPFQHPKPCKFGSSCLTPGCQFAHPDVPTGAKLKWVAPKLTSAGKPGNKASDLSVGKNHSLALPDTSVKSSNGKALAAANGCANLNEVKQSKIVTPITAD</sequence>
<evidence type="ECO:0000256" key="8">
    <source>
        <dbReference type="ARBA" id="ARBA00023242"/>
    </source>
</evidence>
<comment type="similarity">
    <text evidence="2">Belongs to the ZC3H14 family.</text>
</comment>
<dbReference type="Gene3D" id="4.10.1000.30">
    <property type="match status" value="2"/>
</dbReference>
<feature type="compositionally biased region" description="Basic and acidic residues" evidence="11">
    <location>
        <begin position="439"/>
        <end position="452"/>
    </location>
</feature>
<feature type="compositionally biased region" description="Low complexity" evidence="11">
    <location>
        <begin position="222"/>
        <end position="235"/>
    </location>
</feature>
<dbReference type="InterPro" id="IPR000571">
    <property type="entry name" value="Znf_CCCH"/>
</dbReference>
<dbReference type="PANTHER" id="PTHR14738:SF29">
    <property type="entry name" value="ZINC FINGER CCCH DOMAIN-CONTAINING PROTEIN 14"/>
    <property type="match status" value="1"/>
</dbReference>
<feature type="compositionally biased region" description="Acidic residues" evidence="11">
    <location>
        <begin position="367"/>
        <end position="379"/>
    </location>
</feature>
<proteinExistence type="inferred from homology"/>
<dbReference type="RefSeq" id="XP_018010426.1">
    <property type="nucleotide sequence ID" value="XM_018154937.2"/>
</dbReference>
<keyword evidence="10" id="KW-0175">Coiled coil</keyword>
<accession>A0A8B7NA17</accession>
<feature type="compositionally biased region" description="Basic and acidic residues" evidence="11">
    <location>
        <begin position="380"/>
        <end position="393"/>
    </location>
</feature>